<dbReference type="Proteomes" id="UP000887580">
    <property type="component" value="Unplaced"/>
</dbReference>
<dbReference type="WBParaSite" id="PS1159_v2.g7683.t1">
    <property type="protein sequence ID" value="PS1159_v2.g7683.t1"/>
    <property type="gene ID" value="PS1159_v2.g7683"/>
</dbReference>
<protein>
    <submittedName>
        <fullName evidence="2">BTB domain-containing protein</fullName>
    </submittedName>
</protein>
<evidence type="ECO:0000313" key="2">
    <source>
        <dbReference type="WBParaSite" id="PS1159_v2.g7683.t1"/>
    </source>
</evidence>
<proteinExistence type="predicted"/>
<evidence type="ECO:0000313" key="1">
    <source>
        <dbReference type="Proteomes" id="UP000887580"/>
    </source>
</evidence>
<reference evidence="2" key="1">
    <citation type="submission" date="2022-11" db="UniProtKB">
        <authorList>
            <consortium name="WormBaseParasite"/>
        </authorList>
    </citation>
    <scope>IDENTIFICATION</scope>
</reference>
<sequence>MQKPTEQKPFRPDFSNPPAQKTSTSSFSPAASGNMAEIGAFAKASEKRMANNFSKGRVPVKPMAVTHTTCEPIDKNWLKAIAPRPRIDKNKSVLTNPQTPAMPGKASAAKDTSLPHEPRTVSISSKNGMPPRLERRDIPQIKLKNPYSLSEKPQRFVQSFSSQVHALADASLPPPLVDRTVSVSTKDHMPLERKLHTIGTPPNKFMDFVHNNVTTASKEFFQHGILPTANSVNASTNFDCAKAITSSASRVQSGDNKENASTSERYTQVCEIVATILKAASMVSPQDDNVTVSTSRPVSQVPVTIKTSVEQQTDETSAVSSPLQATSKLGLVLYALPKKDFSFKLENGKMVLIHKNVLAVQSSHFYQQFYKSNDGNDSENVYDFDEEAVTFLVKACYQQHFDESILDDNVCEQLVKLATKYNIQCVMNLLPRYLSKRITKESVCSIAVRACETNDSALRQKCAVFVADVLTQKYPGIENLPIEFIKEIFRAISAKNKK</sequence>
<accession>A0AC35GR52</accession>
<organism evidence="1 2">
    <name type="scientific">Panagrolaimus sp. PS1159</name>
    <dbReference type="NCBI Taxonomy" id="55785"/>
    <lineage>
        <taxon>Eukaryota</taxon>
        <taxon>Metazoa</taxon>
        <taxon>Ecdysozoa</taxon>
        <taxon>Nematoda</taxon>
        <taxon>Chromadorea</taxon>
        <taxon>Rhabditida</taxon>
        <taxon>Tylenchina</taxon>
        <taxon>Panagrolaimomorpha</taxon>
        <taxon>Panagrolaimoidea</taxon>
        <taxon>Panagrolaimidae</taxon>
        <taxon>Panagrolaimus</taxon>
    </lineage>
</organism>
<name>A0AC35GR52_9BILA</name>